<feature type="compositionally biased region" description="Basic and acidic residues" evidence="2">
    <location>
        <begin position="244"/>
        <end position="255"/>
    </location>
</feature>
<protein>
    <submittedName>
        <fullName evidence="4">Uncharacterized protein LOC735156 isoform X9</fullName>
    </submittedName>
</protein>
<gene>
    <name evidence="4" type="primary">dlgap5.L</name>
    <name evidence="4" type="synonym">dlg7</name>
    <name evidence="4" type="synonym">hurp</name>
</gene>
<sequence>MEPRTQFTGRYKKDLSTENLRTKVAHRKSVMQKENRHNEFKKCRGLSLTDANISALKECELPPLEETNESSILKAEETTDVGKSKEYLKQRRDLLQRFKEEKELRKLKEQREKAAKCVFKCGIYKPDVTFPPVWSSQHTSKIKPKEKQAPPGVPRVTRSISKAEPAGNKANRTQHVKTGVLNTSKISAERGITKVCGQNSALKKPETKVAPSQRGVRTAVTTTTTATTKPALRNNVVTKSQNKTTKETKTIENSKKSLVCEQPRLKEAKRLPKEKTVEVTSSKESREAPHEKKPSFAPQNFMFQVMDGLSPYKFKPMTPRRANAFLSPCFVRSPMKGERNHLPAPPKCNKTQTAGEQVLPVEQVPEPERSELGMDDNPVAQQKVEQVQVPEPESSELEMDNRLVAQQKVEQVLPVEQVQVPEPERSELGMDDNPVAQQKVEQVLVPMPEHSELEIDDHPVAQQKVEQELPVEQVLVPEPECSELEMDDHPVAQQKVEQVQVPEPESSELEMDNRLVAQQKVEQVLPVEQVQVPEPEHSELGMDDNPVAQQKVEQVQVPMPEHSELEIDDHPVAQQKVEKVQVPEPESSELEMDNRLVAQQKVEQVQVPEPESSELEMDDQPVAQQKVAHVLPVEQVQVPEPESSELEMDDQPVAQQKVAHVLPVEQVQVPEPESSELEMDDQPVAQQKVEQVLPVEQVQVPEPESSELEMDDQPDAQQKVEQVLPVEQVQVPEPEISELEMDDHPVAQQKVEQVLPVEQVQVPEPESSEMEDHPVAQQKVAHVLPVEQVQVPEPESSELEMDDQPVAQQKVEQVLPVEQVQVPEPESSELEMEDHPVAQQKVEQVLPVEQVQVPEPERFELEMDDQPVAQQKVEQVLPVEQVQVPEPESSELEMEDHPVAQQKVEQVLPVEQVQVPEPERFELEMDDHPVAQQKVEQVQAPEPESSEQEMEDHPVAQQKMEQVQVPEPEISELEIDDHPVAQQKVPADAPIPPSSPAPNTQKETEQEALKEPEHDVPYFRDILKSESEKLRCLCCEWDKRIELDIPEDAKDVIRTTVGQTRLLMTERFKQFEGLVDNCEFKRGEKETTLTDLEGFWDMIYYQIEDVNKKFFNLGKLEENSWQQGTAPTRKIIKKKIVPAAASKSSQGDNGRAAARSRLAAIKAALKNKGKQEEPTVEAPARPTRVDEVVFDAGFFRVASPAKVANRARCSSSWLSPTPQPITSRIQQSDNPTGEQITEVPNSPATVKSLISKSLFENTEGSVQSDEQHPLPSVVETDEAACVFPVADLAKYLVPMENSGFQLCDSPAPEEVGTVPSRALFLEEIAGISGSFVNDVFMCSPQTNSPPAQPMSPTKESDGVCGTQDLNVQNDQLDFLGSCPPINMINRASFKCGAVAMADNSIVFSPIKKQKNLQRILKHNPELLDS</sequence>
<name>A0A8J1LHG6_XENLA</name>
<evidence type="ECO:0000313" key="3">
    <source>
        <dbReference type="Proteomes" id="UP000186698"/>
    </source>
</evidence>
<evidence type="ECO:0000313" key="4">
    <source>
        <dbReference type="RefSeq" id="XP_041428120.1"/>
    </source>
</evidence>
<dbReference type="GO" id="GO:0007052">
    <property type="term" value="P:mitotic spindle organization"/>
    <property type="evidence" value="ECO:0007669"/>
    <property type="project" value="TreeGrafter"/>
</dbReference>
<dbReference type="Proteomes" id="UP000186698">
    <property type="component" value="Chromosome 8L"/>
</dbReference>
<feature type="region of interest" description="Disordered" evidence="2">
    <location>
        <begin position="133"/>
        <end position="182"/>
    </location>
</feature>
<dbReference type="CTD" id="735156"/>
<dbReference type="PANTHER" id="PTHR12353">
    <property type="entry name" value="DISKS LARGE-ASSOCIATED PROTEIN DAP SAP90/PSD-95-ASSOCIATED PROTEIN"/>
    <property type="match status" value="1"/>
</dbReference>
<dbReference type="RefSeq" id="XP_041428120.1">
    <property type="nucleotide sequence ID" value="XM_041572186.1"/>
</dbReference>
<evidence type="ECO:0000256" key="2">
    <source>
        <dbReference type="SAM" id="MobiDB-lite"/>
    </source>
</evidence>
<dbReference type="GO" id="GO:0051382">
    <property type="term" value="P:kinetochore assembly"/>
    <property type="evidence" value="ECO:0007669"/>
    <property type="project" value="TreeGrafter"/>
</dbReference>
<organism evidence="3 4">
    <name type="scientific">Xenopus laevis</name>
    <name type="common">African clawed frog</name>
    <dbReference type="NCBI Taxonomy" id="8355"/>
    <lineage>
        <taxon>Eukaryota</taxon>
        <taxon>Metazoa</taxon>
        <taxon>Chordata</taxon>
        <taxon>Craniata</taxon>
        <taxon>Vertebrata</taxon>
        <taxon>Euteleostomi</taxon>
        <taxon>Amphibia</taxon>
        <taxon>Batrachia</taxon>
        <taxon>Anura</taxon>
        <taxon>Pipoidea</taxon>
        <taxon>Pipidae</taxon>
        <taxon>Xenopodinae</taxon>
        <taxon>Xenopus</taxon>
        <taxon>Xenopus</taxon>
    </lineage>
</organism>
<reference evidence="4" key="1">
    <citation type="submission" date="2025-08" db="UniProtKB">
        <authorList>
            <consortium name="RefSeq"/>
        </authorList>
    </citation>
    <scope>IDENTIFICATION</scope>
    <source>
        <strain evidence="4">J_2021</strain>
        <tissue evidence="4">Erythrocytes</tissue>
    </source>
</reference>
<feature type="region of interest" description="Disordered" evidence="2">
    <location>
        <begin position="564"/>
        <end position="591"/>
    </location>
</feature>
<feature type="compositionally biased region" description="Basic and acidic residues" evidence="2">
    <location>
        <begin position="1002"/>
        <end position="1013"/>
    </location>
</feature>
<dbReference type="GO" id="GO:0031616">
    <property type="term" value="C:spindle pole centrosome"/>
    <property type="evidence" value="ECO:0007669"/>
    <property type="project" value="TreeGrafter"/>
</dbReference>
<dbReference type="PANTHER" id="PTHR12353:SF1">
    <property type="entry name" value="DISKS LARGE-ASSOCIATED PROTEIN 5"/>
    <property type="match status" value="1"/>
</dbReference>
<dbReference type="GO" id="GO:0005737">
    <property type="term" value="C:cytoplasm"/>
    <property type="evidence" value="ECO:0007669"/>
    <property type="project" value="TreeGrafter"/>
</dbReference>
<dbReference type="GO" id="GO:0007059">
    <property type="term" value="P:chromosome segregation"/>
    <property type="evidence" value="ECO:0007669"/>
    <property type="project" value="TreeGrafter"/>
</dbReference>
<feature type="compositionally biased region" description="Basic and acidic residues" evidence="2">
    <location>
        <begin position="917"/>
        <end position="929"/>
    </location>
</feature>
<keyword evidence="3" id="KW-1185">Reference proteome</keyword>
<accession>A0A8J1LHG6</accession>
<dbReference type="InterPro" id="IPR005026">
    <property type="entry name" value="SAPAP"/>
</dbReference>
<feature type="region of interest" description="Disordered" evidence="2">
    <location>
        <begin position="882"/>
        <end position="965"/>
    </location>
</feature>
<feature type="region of interest" description="Disordered" evidence="2">
    <location>
        <begin position="241"/>
        <end position="297"/>
    </location>
</feature>
<feature type="compositionally biased region" description="Basic and acidic residues" evidence="2">
    <location>
        <begin position="564"/>
        <end position="581"/>
    </location>
</feature>
<proteinExistence type="inferred from homology"/>
<evidence type="ECO:0000256" key="1">
    <source>
        <dbReference type="ARBA" id="ARBA00008839"/>
    </source>
</evidence>
<feature type="compositionally biased region" description="Low complexity" evidence="2">
    <location>
        <begin position="901"/>
        <end position="916"/>
    </location>
</feature>
<feature type="region of interest" description="Disordered" evidence="2">
    <location>
        <begin position="199"/>
        <end position="224"/>
    </location>
</feature>
<dbReference type="GO" id="GO:0023052">
    <property type="term" value="P:signaling"/>
    <property type="evidence" value="ECO:0007669"/>
    <property type="project" value="InterPro"/>
</dbReference>
<comment type="similarity">
    <text evidence="1">Belongs to the SAPAP family.</text>
</comment>
<feature type="region of interest" description="Disordered" evidence="2">
    <location>
        <begin position="984"/>
        <end position="1013"/>
    </location>
</feature>
<dbReference type="GO" id="GO:0005634">
    <property type="term" value="C:nucleus"/>
    <property type="evidence" value="ECO:0007669"/>
    <property type="project" value="TreeGrafter"/>
</dbReference>
<dbReference type="GO" id="GO:0007346">
    <property type="term" value="P:regulation of mitotic cell cycle"/>
    <property type="evidence" value="ECO:0007669"/>
    <property type="project" value="TreeGrafter"/>
</dbReference>
<dbReference type="GeneID" id="735156"/>
<dbReference type="GO" id="GO:0051642">
    <property type="term" value="P:centrosome localization"/>
    <property type="evidence" value="ECO:0007669"/>
    <property type="project" value="TreeGrafter"/>
</dbReference>
<feature type="compositionally biased region" description="Basic and acidic residues" evidence="2">
    <location>
        <begin position="263"/>
        <end position="294"/>
    </location>
</feature>
<feature type="region of interest" description="Disordered" evidence="2">
    <location>
        <begin position="1211"/>
        <end position="1242"/>
    </location>
</feature>
<dbReference type="GO" id="GO:0008017">
    <property type="term" value="F:microtubule binding"/>
    <property type="evidence" value="ECO:0007669"/>
    <property type="project" value="TreeGrafter"/>
</dbReference>
<feature type="region of interest" description="Disordered" evidence="2">
    <location>
        <begin position="698"/>
        <end position="719"/>
    </location>
</feature>
<feature type="compositionally biased region" description="Acidic residues" evidence="2">
    <location>
        <begin position="704"/>
        <end position="714"/>
    </location>
</feature>
<feature type="region of interest" description="Disordered" evidence="2">
    <location>
        <begin position="603"/>
        <end position="623"/>
    </location>
</feature>
<feature type="region of interest" description="Disordered" evidence="2">
    <location>
        <begin position="340"/>
        <end position="378"/>
    </location>
</feature>
<dbReference type="Pfam" id="PF03359">
    <property type="entry name" value="GKAP"/>
    <property type="match status" value="1"/>
</dbReference>